<reference evidence="3" key="1">
    <citation type="submission" date="2015-05" db="EMBL/GenBank/DDBJ databases">
        <authorList>
            <person name="Rodrigo-Torres Lidia"/>
            <person name="Arahal R.David."/>
        </authorList>
    </citation>
    <scope>NUCLEOTIDE SEQUENCE [LARGE SCALE GENOMIC DNA]</scope>
    <source>
        <strain evidence="3">CECT 7321</strain>
    </source>
</reference>
<organism evidence="2 3">
    <name type="scientific">Phaeobacter italicus</name>
    <dbReference type="NCBI Taxonomy" id="481446"/>
    <lineage>
        <taxon>Bacteria</taxon>
        <taxon>Pseudomonadati</taxon>
        <taxon>Pseudomonadota</taxon>
        <taxon>Alphaproteobacteria</taxon>
        <taxon>Rhodobacterales</taxon>
        <taxon>Roseobacteraceae</taxon>
        <taxon>Phaeobacter</taxon>
    </lineage>
</organism>
<dbReference type="InterPro" id="IPR016181">
    <property type="entry name" value="Acyl_CoA_acyltransferase"/>
</dbReference>
<dbReference type="SUPFAM" id="SSF55729">
    <property type="entry name" value="Acyl-CoA N-acyltransferases (Nat)"/>
    <property type="match status" value="1"/>
</dbReference>
<evidence type="ECO:0000313" key="3">
    <source>
        <dbReference type="Proteomes" id="UP000043764"/>
    </source>
</evidence>
<dbReference type="Gene3D" id="3.40.630.30">
    <property type="match status" value="1"/>
</dbReference>
<protein>
    <recommendedName>
        <fullName evidence="1">N-acetyltransferase domain-containing protein</fullName>
    </recommendedName>
</protein>
<evidence type="ECO:0000313" key="2">
    <source>
        <dbReference type="EMBL" id="CRL12020.1"/>
    </source>
</evidence>
<dbReference type="PANTHER" id="PTHR43792:SF16">
    <property type="entry name" value="N-ACETYLTRANSFERASE DOMAIN-CONTAINING PROTEIN"/>
    <property type="match status" value="1"/>
</dbReference>
<dbReference type="Pfam" id="PF13302">
    <property type="entry name" value="Acetyltransf_3"/>
    <property type="match status" value="1"/>
</dbReference>
<name>A0A0H5DIW3_9RHOB</name>
<gene>
    <name evidence="2" type="ORF">NIT7321_02892</name>
</gene>
<accession>A0A0H5DIW3</accession>
<dbReference type="AlphaFoldDB" id="A0A0H5DIW3"/>
<evidence type="ECO:0000259" key="1">
    <source>
        <dbReference type="Pfam" id="PF13302"/>
    </source>
</evidence>
<keyword evidence="3" id="KW-1185">Reference proteome</keyword>
<sequence length="149" mass="16874">MWGDPEVVRHITGTPADREASWARLLRYIGHWNALGFGYWAVERKEDGRYLGSVGFADYQRSLEPAIEPVPEAGWGFVTDAQGQGFGIEAVQRMHDWASCETNWSATACIMAPDHDASRRLAEKVGYRPHGQTTYKGDPTFVMWRDVNR</sequence>
<proteinExistence type="predicted"/>
<dbReference type="InterPro" id="IPR051531">
    <property type="entry name" value="N-acetyltransferase"/>
</dbReference>
<dbReference type="STRING" id="481446.NIT7645_00201"/>
<feature type="domain" description="N-acetyltransferase" evidence="1">
    <location>
        <begin position="1"/>
        <end position="128"/>
    </location>
</feature>
<dbReference type="InterPro" id="IPR000182">
    <property type="entry name" value="GNAT_dom"/>
</dbReference>
<dbReference type="PANTHER" id="PTHR43792">
    <property type="entry name" value="GNAT FAMILY, PUTATIVE (AFU_ORTHOLOGUE AFUA_3G00765)-RELATED-RELATED"/>
    <property type="match status" value="1"/>
</dbReference>
<dbReference type="GO" id="GO:0016747">
    <property type="term" value="F:acyltransferase activity, transferring groups other than amino-acyl groups"/>
    <property type="evidence" value="ECO:0007669"/>
    <property type="project" value="InterPro"/>
</dbReference>
<dbReference type="Proteomes" id="UP000043764">
    <property type="component" value="Unassembled WGS sequence"/>
</dbReference>
<dbReference type="EMBL" id="CVRL01000037">
    <property type="protein sequence ID" value="CRL12020.1"/>
    <property type="molecule type" value="Genomic_DNA"/>
</dbReference>